<dbReference type="AlphaFoldDB" id="W9RJX1"/>
<sequence length="74" mass="8708">MHVFYEATCNCIPPLCLLFLLLISRLLVGIWRSTLSYCHQCIFFLYFQNEAMYIVILEAKAMYFQNTSFLTLLA</sequence>
<proteinExistence type="predicted"/>
<name>W9RJX1_9ROSA</name>
<dbReference type="Proteomes" id="UP000030645">
    <property type="component" value="Unassembled WGS sequence"/>
</dbReference>
<reference evidence="3" key="1">
    <citation type="submission" date="2013-01" db="EMBL/GenBank/DDBJ databases">
        <title>Draft Genome Sequence of a Mulberry Tree, Morus notabilis C.K. Schneid.</title>
        <authorList>
            <person name="He N."/>
            <person name="Zhao S."/>
        </authorList>
    </citation>
    <scope>NUCLEOTIDE SEQUENCE</scope>
</reference>
<gene>
    <name evidence="2" type="ORF">L484_018956</name>
</gene>
<keyword evidence="1" id="KW-1133">Transmembrane helix</keyword>
<protein>
    <submittedName>
        <fullName evidence="2">Uncharacterized protein</fullName>
    </submittedName>
</protein>
<feature type="transmembrane region" description="Helical" evidence="1">
    <location>
        <begin position="12"/>
        <end position="31"/>
    </location>
</feature>
<dbReference type="EMBL" id="KE345160">
    <property type="protein sequence ID" value="EXB94455.1"/>
    <property type="molecule type" value="Genomic_DNA"/>
</dbReference>
<feature type="transmembrane region" description="Helical" evidence="1">
    <location>
        <begin position="43"/>
        <end position="64"/>
    </location>
</feature>
<evidence type="ECO:0000313" key="2">
    <source>
        <dbReference type="EMBL" id="EXB94455.1"/>
    </source>
</evidence>
<accession>W9RJX1</accession>
<keyword evidence="1" id="KW-0812">Transmembrane</keyword>
<evidence type="ECO:0000256" key="1">
    <source>
        <dbReference type="SAM" id="Phobius"/>
    </source>
</evidence>
<keyword evidence="1" id="KW-0472">Membrane</keyword>
<evidence type="ECO:0000313" key="3">
    <source>
        <dbReference type="Proteomes" id="UP000030645"/>
    </source>
</evidence>
<organism evidence="2 3">
    <name type="scientific">Morus notabilis</name>
    <dbReference type="NCBI Taxonomy" id="981085"/>
    <lineage>
        <taxon>Eukaryota</taxon>
        <taxon>Viridiplantae</taxon>
        <taxon>Streptophyta</taxon>
        <taxon>Embryophyta</taxon>
        <taxon>Tracheophyta</taxon>
        <taxon>Spermatophyta</taxon>
        <taxon>Magnoliopsida</taxon>
        <taxon>eudicotyledons</taxon>
        <taxon>Gunneridae</taxon>
        <taxon>Pentapetalae</taxon>
        <taxon>rosids</taxon>
        <taxon>fabids</taxon>
        <taxon>Rosales</taxon>
        <taxon>Moraceae</taxon>
        <taxon>Moreae</taxon>
        <taxon>Morus</taxon>
    </lineage>
</organism>
<keyword evidence="3" id="KW-1185">Reference proteome</keyword>